<feature type="domain" description="Tyr recombinase" evidence="5">
    <location>
        <begin position="187"/>
        <end position="394"/>
    </location>
</feature>
<evidence type="ECO:0000256" key="4">
    <source>
        <dbReference type="SAM" id="MobiDB-lite"/>
    </source>
</evidence>
<dbReference type="Pfam" id="PF00589">
    <property type="entry name" value="Phage_integrase"/>
    <property type="match status" value="1"/>
</dbReference>
<dbReference type="Gene3D" id="1.10.150.130">
    <property type="match status" value="1"/>
</dbReference>
<dbReference type="CDD" id="cd00397">
    <property type="entry name" value="DNA_BRE_C"/>
    <property type="match status" value="1"/>
</dbReference>
<dbReference type="RefSeq" id="WP_162317625.1">
    <property type="nucleotide sequence ID" value="NZ_JAHQXF010000002.1"/>
</dbReference>
<evidence type="ECO:0000313" key="7">
    <source>
        <dbReference type="Proteomes" id="UP000766550"/>
    </source>
</evidence>
<feature type="compositionally biased region" description="Basic and acidic residues" evidence="4">
    <location>
        <begin position="1"/>
        <end position="10"/>
    </location>
</feature>
<dbReference type="InterPro" id="IPR050090">
    <property type="entry name" value="Tyrosine_recombinase_XerCD"/>
</dbReference>
<dbReference type="PROSITE" id="PS51898">
    <property type="entry name" value="TYR_RECOMBINASE"/>
    <property type="match status" value="1"/>
</dbReference>
<evidence type="ECO:0000313" key="6">
    <source>
        <dbReference type="EMBL" id="MBV0924768.1"/>
    </source>
</evidence>
<organism evidence="6 7">
    <name type="scientific">Haloarcula limicola</name>
    <dbReference type="NCBI Taxonomy" id="1429915"/>
    <lineage>
        <taxon>Archaea</taxon>
        <taxon>Methanobacteriati</taxon>
        <taxon>Methanobacteriota</taxon>
        <taxon>Stenosarchaea group</taxon>
        <taxon>Halobacteria</taxon>
        <taxon>Halobacteriales</taxon>
        <taxon>Haloarculaceae</taxon>
        <taxon>Haloarcula</taxon>
    </lineage>
</organism>
<reference evidence="6 7" key="1">
    <citation type="submission" date="2021-06" db="EMBL/GenBank/DDBJ databases">
        <title>New haloarchaea isolates fom saline soil.</title>
        <authorList>
            <person name="Duran-Viseras A."/>
            <person name="Sanchez-Porro C.S."/>
            <person name="Ventosa A."/>
        </authorList>
    </citation>
    <scope>NUCLEOTIDE SEQUENCE [LARGE SCALE GENOMIC DNA]</scope>
    <source>
        <strain evidence="6 7">JCM 183640</strain>
    </source>
</reference>
<dbReference type="InterPro" id="IPR010998">
    <property type="entry name" value="Integrase_recombinase_N"/>
</dbReference>
<keyword evidence="1" id="KW-0229">DNA integration</keyword>
<evidence type="ECO:0000259" key="5">
    <source>
        <dbReference type="PROSITE" id="PS51898"/>
    </source>
</evidence>
<dbReference type="EMBL" id="JAHQXF010000002">
    <property type="protein sequence ID" value="MBV0924768.1"/>
    <property type="molecule type" value="Genomic_DNA"/>
</dbReference>
<proteinExistence type="predicted"/>
<dbReference type="GO" id="GO:0006310">
    <property type="term" value="P:DNA recombination"/>
    <property type="evidence" value="ECO:0007669"/>
    <property type="project" value="UniProtKB-KW"/>
</dbReference>
<dbReference type="GO" id="GO:0003677">
    <property type="term" value="F:DNA binding"/>
    <property type="evidence" value="ECO:0007669"/>
    <property type="project" value="UniProtKB-KW"/>
</dbReference>
<keyword evidence="2" id="KW-0238">DNA-binding</keyword>
<comment type="caution">
    <text evidence="6">The sequence shown here is derived from an EMBL/GenBank/DDBJ whole genome shotgun (WGS) entry which is preliminary data.</text>
</comment>
<gene>
    <name evidence="6" type="ORF">KTS45_11215</name>
</gene>
<dbReference type="InterPro" id="IPR002104">
    <property type="entry name" value="Integrase_catalytic"/>
</dbReference>
<protein>
    <submittedName>
        <fullName evidence="6">Site-specific integrase</fullName>
    </submittedName>
</protein>
<dbReference type="PANTHER" id="PTHR30349:SF41">
    <property type="entry name" value="INTEGRASE_RECOMBINASE PROTEIN MJ0367-RELATED"/>
    <property type="match status" value="1"/>
</dbReference>
<dbReference type="GO" id="GO:0015074">
    <property type="term" value="P:DNA integration"/>
    <property type="evidence" value="ECO:0007669"/>
    <property type="project" value="UniProtKB-KW"/>
</dbReference>
<accession>A0A8J7YAB6</accession>
<dbReference type="SUPFAM" id="SSF56349">
    <property type="entry name" value="DNA breaking-rejoining enzymes"/>
    <property type="match status" value="1"/>
</dbReference>
<dbReference type="Proteomes" id="UP000766550">
    <property type="component" value="Unassembled WGS sequence"/>
</dbReference>
<evidence type="ECO:0000256" key="2">
    <source>
        <dbReference type="ARBA" id="ARBA00023125"/>
    </source>
</evidence>
<dbReference type="AlphaFoldDB" id="A0A8J7YAB6"/>
<keyword evidence="3" id="KW-0233">DNA recombination</keyword>
<evidence type="ECO:0000256" key="3">
    <source>
        <dbReference type="ARBA" id="ARBA00023172"/>
    </source>
</evidence>
<feature type="region of interest" description="Disordered" evidence="4">
    <location>
        <begin position="1"/>
        <end position="25"/>
    </location>
</feature>
<dbReference type="OrthoDB" id="142231at2157"/>
<evidence type="ECO:0000256" key="1">
    <source>
        <dbReference type="ARBA" id="ARBA00022908"/>
    </source>
</evidence>
<name>A0A8J7YAB6_9EURY</name>
<keyword evidence="7" id="KW-1185">Reference proteome</keyword>
<dbReference type="PANTHER" id="PTHR30349">
    <property type="entry name" value="PHAGE INTEGRASE-RELATED"/>
    <property type="match status" value="1"/>
</dbReference>
<dbReference type="Gene3D" id="1.10.443.10">
    <property type="entry name" value="Intergrase catalytic core"/>
    <property type="match status" value="1"/>
</dbReference>
<sequence length="398" mass="46068">MPKTAKKPDEPPVSDDDPRGPYTILGARAKRVRDLDELKEYITLPTPIRNHLEQRLERFESTNPTKEEREEFNEVDFDFPDPVQNYLDLRVKAHFSKQTLQNRQSAYRHYMVYSLVQNVDFLEPTMIAVEDFVDHQLLHGYSEGSVQNRVYDLSALFGYLVKKGVVDENPVQRDEFDMGVSRSETYKEIRYIEIEDYEKLLDVIDDTRDLLIVQILWNCGVRAQELVNIRVSDITDFNGDDDNGGGGKDRSIKIETAKQDGYEDRMVYYPPSVERTLKKWLEGGTRNGYLRANESDYLILGESSEDLHPNRPTEIIHDYAEEAGIQAKVDKGPNAAGTTRNTVTAHAFRHSFAVHRVRNGMPIVFLSDLLGHSDITQTREYLRFRKEDIKEAEKKYRP</sequence>
<dbReference type="InterPro" id="IPR013762">
    <property type="entry name" value="Integrase-like_cat_sf"/>
</dbReference>
<dbReference type="InterPro" id="IPR011010">
    <property type="entry name" value="DNA_brk_join_enz"/>
</dbReference>